<dbReference type="AlphaFoldDB" id="A0A9P6VNY8"/>
<dbReference type="Proteomes" id="UP000785200">
    <property type="component" value="Unassembled WGS sequence"/>
</dbReference>
<protein>
    <submittedName>
        <fullName evidence="2">Uncharacterized protein</fullName>
    </submittedName>
</protein>
<gene>
    <name evidence="2" type="ORF">D0Z07_2527</name>
</gene>
<keyword evidence="3" id="KW-1185">Reference proteome</keyword>
<dbReference type="OrthoDB" id="5591786at2759"/>
<feature type="region of interest" description="Disordered" evidence="1">
    <location>
        <begin position="1"/>
        <end position="21"/>
    </location>
</feature>
<dbReference type="EMBL" id="VNKQ01000005">
    <property type="protein sequence ID" value="KAG0650989.1"/>
    <property type="molecule type" value="Genomic_DNA"/>
</dbReference>
<evidence type="ECO:0000313" key="3">
    <source>
        <dbReference type="Proteomes" id="UP000785200"/>
    </source>
</evidence>
<proteinExistence type="predicted"/>
<comment type="caution">
    <text evidence="2">The sequence shown here is derived from an EMBL/GenBank/DDBJ whole genome shotgun (WGS) entry which is preliminary data.</text>
</comment>
<feature type="compositionally biased region" description="Acidic residues" evidence="1">
    <location>
        <begin position="1"/>
        <end position="15"/>
    </location>
</feature>
<evidence type="ECO:0000313" key="2">
    <source>
        <dbReference type="EMBL" id="KAG0650989.1"/>
    </source>
</evidence>
<sequence>MEDDSDDEEPQVESDAEPHQPPRISEWRANLVALSQVENLYFAAYQDKIHVTIPQGLKQTIRSIPDLIIDLPTSKDGLLVGGYLDRLHGHSVNHIITGNLGALELLLVACDDGDILAYYTHSILAAIKTPGTQSSLRPFFHENVGISAWGLAIHSQSRSSNAREVVVYHFGCADAGTVTSIAPACEAGGDKSSAAFSEQVQLVESDPTLFPTASESLSKVRGLNFRRILKLGKEGHNIPCVDFSSDLKGEARSVLATDIHGNLWILSIWRDGNSDDWVKRIPSMQKPTDRGMGIMGWGVLALPLHAFKRMATPEQALGAFPCELQSVCSSRRISPFRNFCFDTSSTISKVDISDKSSFHPAYGYGMEGPDTIPTVFSREVTAGLGNFSSVTTPVNPREDVKIVPDPVFLDMSRRIFVSLINNPKLEESTPIKSESVRAREGRLESLRPRKGLTVKAHKEQKVQNALESDLDAESQKPFNGPVYRLQDQSAILRTYQDDIELIPPCETMPVTFCQKVLRQGLPVSIVHQVNFERLIFHILIAELGLVVVGSQVGRVALVSLTRPEDSFSWHGPATMFKVEHILPTYTHEAQGFRPSVPLLGIAASPLQGQRKERKIWRLIMQYYDHSILSYDLRRDGDHLLVV</sequence>
<accession>A0A9P6VNY8</accession>
<name>A0A9P6VNY8_9HELO</name>
<evidence type="ECO:0000256" key="1">
    <source>
        <dbReference type="SAM" id="MobiDB-lite"/>
    </source>
</evidence>
<organism evidence="2 3">
    <name type="scientific">Hyphodiscus hymeniophilus</name>
    <dbReference type="NCBI Taxonomy" id="353542"/>
    <lineage>
        <taxon>Eukaryota</taxon>
        <taxon>Fungi</taxon>
        <taxon>Dikarya</taxon>
        <taxon>Ascomycota</taxon>
        <taxon>Pezizomycotina</taxon>
        <taxon>Leotiomycetes</taxon>
        <taxon>Helotiales</taxon>
        <taxon>Hyphodiscaceae</taxon>
        <taxon>Hyphodiscus</taxon>
    </lineage>
</organism>
<reference evidence="2" key="1">
    <citation type="submission" date="2019-07" db="EMBL/GenBank/DDBJ databases">
        <title>Hyphodiscus hymeniophilus genome sequencing and assembly.</title>
        <authorList>
            <person name="Kramer G."/>
            <person name="Nodwell J."/>
        </authorList>
    </citation>
    <scope>NUCLEOTIDE SEQUENCE</scope>
    <source>
        <strain evidence="2">ATCC 34498</strain>
    </source>
</reference>